<comment type="caution">
    <text evidence="2">The sequence shown here is derived from an EMBL/GenBank/DDBJ whole genome shotgun (WGS) entry which is preliminary data.</text>
</comment>
<name>A0A0G0WDX0_9BACT</name>
<evidence type="ECO:0000313" key="2">
    <source>
        <dbReference type="EMBL" id="KKS11110.1"/>
    </source>
</evidence>
<reference evidence="2 3" key="1">
    <citation type="journal article" date="2015" name="Nature">
        <title>rRNA introns, odd ribosomes, and small enigmatic genomes across a large radiation of phyla.</title>
        <authorList>
            <person name="Brown C.T."/>
            <person name="Hug L.A."/>
            <person name="Thomas B.C."/>
            <person name="Sharon I."/>
            <person name="Castelle C.J."/>
            <person name="Singh A."/>
            <person name="Wilkins M.J."/>
            <person name="Williams K.H."/>
            <person name="Banfield J.F."/>
        </authorList>
    </citation>
    <scope>NUCLEOTIDE SEQUENCE [LARGE SCALE GENOMIC DNA]</scope>
</reference>
<evidence type="ECO:0000256" key="1">
    <source>
        <dbReference type="SAM" id="Phobius"/>
    </source>
</evidence>
<dbReference type="AlphaFoldDB" id="A0A0G0WDX0"/>
<protein>
    <submittedName>
        <fullName evidence="2">Uncharacterized protein</fullName>
    </submittedName>
</protein>
<dbReference type="EMBL" id="LCBN01000084">
    <property type="protein sequence ID" value="KKS11110.1"/>
    <property type="molecule type" value="Genomic_DNA"/>
</dbReference>
<dbReference type="Proteomes" id="UP000034753">
    <property type="component" value="Unassembled WGS sequence"/>
</dbReference>
<evidence type="ECO:0000313" key="3">
    <source>
        <dbReference type="Proteomes" id="UP000034753"/>
    </source>
</evidence>
<keyword evidence="1" id="KW-1133">Transmembrane helix</keyword>
<proteinExistence type="predicted"/>
<keyword evidence="1" id="KW-0812">Transmembrane</keyword>
<organism evidence="2 3">
    <name type="scientific">Candidatus Daviesbacteria bacterium GW2011_GWB1_41_5</name>
    <dbReference type="NCBI Taxonomy" id="1618429"/>
    <lineage>
        <taxon>Bacteria</taxon>
        <taxon>Candidatus Daviesiibacteriota</taxon>
    </lineage>
</organism>
<feature type="transmembrane region" description="Helical" evidence="1">
    <location>
        <begin position="12"/>
        <end position="35"/>
    </location>
</feature>
<keyword evidence="1" id="KW-0472">Membrane</keyword>
<sequence>MNKRGVIELSFGMIFSVIIMIAIVGVAVYAITTFLNIGKTTNLALFHQKFQETVDDVWASSITNRVFSFLIPSSVNMVCFGSIAGSSYNPAYENEFRELKRYASRFEQQNTNRFLYPPGKARDFAYKKVDKIDIGGLTNEFDCFAVSDGKVRIRFVKEDFDPLVKIQHE</sequence>
<accession>A0A0G0WDX0</accession>
<gene>
    <name evidence="2" type="ORF">UU67_C0084G0007</name>
</gene>